<sequence>MINLGKHFRKGRRSNSVTRRQTKTKFLHIKKARPHPRRKLAQLTSRSLAKRIPPAAERLPNGLRSDDELQSLNKRIQSVTSSPHLEIAVFGPGNTKFALQQLLKDYTEYDEERKSLHLTDIEGWNEGEAKMKPFIGIYTMSSSDISKFKVSERPHWLEKRFQCCEHVWFIRDRPNDKKDAILAHLQEEFKMYNTGKIVVFQSEGDALSTTLSKILEEIMVMAFIHIETYMLSVTKVSNLRGNRAITSNELFADFRMSIERMLTDADLLTIYPKETNRSCFGSCLADRGAILLVSKLVQIFKMPGPTIHSFLYDTKFREAITNILLSLHDILESRCKVDQTRSKKEWTLQEYPQDKGNSMDGNSSQSQSKVTHKQMQDEMPKVDIFDAEFEKLKTQIELNIRVIKRAQPTMQILKRQHFELKGILKQTSIHHCTDSEFSEESDSTGLSVKSKDPFETWTQDLRKELTDVHFTTGNLFGNFCIFINDPKIKDLKEEVKRKIEKVLFNFPYEYEVRIIDKPLLFANGHDDANTQQNVINVFKLGMSCRSQGMTEAGTIGLFLKERNEPFGRFFITSAHVVPNRGNQVEVCSGGTDWVNLGFAIEVIPSTEKLIDITAVEVLEALRLNCEVNLKDEQTGRIIRAVVCDTTREQLTKIEGQEVYKMGATTGLTSGIVSSFLPPSFFLVSPKQMSGSSFCTRRRQRCYCVF</sequence>
<feature type="compositionally biased region" description="Basic residues" evidence="1">
    <location>
        <begin position="1"/>
        <end position="13"/>
    </location>
</feature>
<dbReference type="EMBL" id="JAEAOA010000697">
    <property type="protein sequence ID" value="KAK3576580.1"/>
    <property type="molecule type" value="Genomic_DNA"/>
</dbReference>
<evidence type="ECO:0000313" key="3">
    <source>
        <dbReference type="Proteomes" id="UP001195483"/>
    </source>
</evidence>
<organism evidence="2 3">
    <name type="scientific">Potamilus streckersoni</name>
    <dbReference type="NCBI Taxonomy" id="2493646"/>
    <lineage>
        <taxon>Eukaryota</taxon>
        <taxon>Metazoa</taxon>
        <taxon>Spiralia</taxon>
        <taxon>Lophotrochozoa</taxon>
        <taxon>Mollusca</taxon>
        <taxon>Bivalvia</taxon>
        <taxon>Autobranchia</taxon>
        <taxon>Heteroconchia</taxon>
        <taxon>Palaeoheterodonta</taxon>
        <taxon>Unionida</taxon>
        <taxon>Unionoidea</taxon>
        <taxon>Unionidae</taxon>
        <taxon>Ambleminae</taxon>
        <taxon>Lampsilini</taxon>
        <taxon>Potamilus</taxon>
    </lineage>
</organism>
<reference evidence="2" key="2">
    <citation type="journal article" date="2021" name="Genome Biol. Evol.">
        <title>Developing a high-quality reference genome for a parasitic bivalve with doubly uniparental inheritance (Bivalvia: Unionida).</title>
        <authorList>
            <person name="Smith C.H."/>
        </authorList>
    </citation>
    <scope>NUCLEOTIDE SEQUENCE</scope>
    <source>
        <strain evidence="2">CHS0354</strain>
        <tissue evidence="2">Mantle</tissue>
    </source>
</reference>
<name>A0AAE0RNV4_9BIVA</name>
<feature type="region of interest" description="Disordered" evidence="1">
    <location>
        <begin position="347"/>
        <end position="375"/>
    </location>
</feature>
<comment type="caution">
    <text evidence="2">The sequence shown here is derived from an EMBL/GenBank/DDBJ whole genome shotgun (WGS) entry which is preliminary data.</text>
</comment>
<feature type="compositionally biased region" description="Polar residues" evidence="1">
    <location>
        <begin position="355"/>
        <end position="369"/>
    </location>
</feature>
<dbReference type="AlphaFoldDB" id="A0AAE0RNV4"/>
<dbReference type="Proteomes" id="UP001195483">
    <property type="component" value="Unassembled WGS sequence"/>
</dbReference>
<accession>A0AAE0RNV4</accession>
<gene>
    <name evidence="2" type="ORF">CHS0354_011257</name>
</gene>
<evidence type="ECO:0000256" key="1">
    <source>
        <dbReference type="SAM" id="MobiDB-lite"/>
    </source>
</evidence>
<reference evidence="2" key="1">
    <citation type="journal article" date="2021" name="Genome Biol. Evol.">
        <title>A High-Quality Reference Genome for a Parasitic Bivalve with Doubly Uniparental Inheritance (Bivalvia: Unionida).</title>
        <authorList>
            <person name="Smith C.H."/>
        </authorList>
    </citation>
    <scope>NUCLEOTIDE SEQUENCE</scope>
    <source>
        <strain evidence="2">CHS0354</strain>
    </source>
</reference>
<protein>
    <submittedName>
        <fullName evidence="2">Uncharacterized protein</fullName>
    </submittedName>
</protein>
<proteinExistence type="predicted"/>
<reference evidence="2" key="3">
    <citation type="submission" date="2023-05" db="EMBL/GenBank/DDBJ databases">
        <authorList>
            <person name="Smith C.H."/>
        </authorList>
    </citation>
    <scope>NUCLEOTIDE SEQUENCE</scope>
    <source>
        <strain evidence="2">CHS0354</strain>
        <tissue evidence="2">Mantle</tissue>
    </source>
</reference>
<feature type="region of interest" description="Disordered" evidence="1">
    <location>
        <begin position="1"/>
        <end position="21"/>
    </location>
</feature>
<evidence type="ECO:0000313" key="2">
    <source>
        <dbReference type="EMBL" id="KAK3576580.1"/>
    </source>
</evidence>
<keyword evidence="3" id="KW-1185">Reference proteome</keyword>